<dbReference type="STRING" id="1489064.WH96_08525"/>
<dbReference type="FunFam" id="3.30.1490.20:FF:000003">
    <property type="entry name" value="acetyl-CoA carboxylase isoform X1"/>
    <property type="match status" value="1"/>
</dbReference>
<dbReference type="Gene3D" id="3.30.700.40">
    <property type="match status" value="1"/>
</dbReference>
<dbReference type="SUPFAM" id="SSF51230">
    <property type="entry name" value="Single hybrid motif"/>
    <property type="match status" value="1"/>
</dbReference>
<keyword evidence="12" id="KW-1185">Reference proteome</keyword>
<keyword evidence="2" id="KW-0436">Ligase</keyword>
<evidence type="ECO:0000313" key="11">
    <source>
        <dbReference type="EMBL" id="KLN61191.1"/>
    </source>
</evidence>
<dbReference type="InterPro" id="IPR011764">
    <property type="entry name" value="Biotin_carboxylation_dom"/>
</dbReference>
<dbReference type="PROSITE" id="PS50979">
    <property type="entry name" value="BC"/>
    <property type="match status" value="1"/>
</dbReference>
<keyword evidence="5" id="KW-0809">Transit peptide</keyword>
<dbReference type="PROSITE" id="PS00867">
    <property type="entry name" value="CPSASE_2"/>
    <property type="match status" value="1"/>
</dbReference>
<evidence type="ECO:0000256" key="3">
    <source>
        <dbReference type="ARBA" id="ARBA00022741"/>
    </source>
</evidence>
<dbReference type="NCBIfam" id="NF006367">
    <property type="entry name" value="PRK08591.1"/>
    <property type="match status" value="1"/>
</dbReference>
<evidence type="ECO:0000256" key="6">
    <source>
        <dbReference type="ARBA" id="ARBA00023267"/>
    </source>
</evidence>
<dbReference type="GO" id="GO:0016874">
    <property type="term" value="F:ligase activity"/>
    <property type="evidence" value="ECO:0007669"/>
    <property type="project" value="UniProtKB-KW"/>
</dbReference>
<dbReference type="InterPro" id="IPR001882">
    <property type="entry name" value="Biotin_BS"/>
</dbReference>
<dbReference type="PROSITE" id="PS00866">
    <property type="entry name" value="CPSASE_1"/>
    <property type="match status" value="1"/>
</dbReference>
<dbReference type="CDD" id="cd06850">
    <property type="entry name" value="biotinyl_domain"/>
    <property type="match status" value="1"/>
</dbReference>
<dbReference type="InterPro" id="IPR011054">
    <property type="entry name" value="Rudment_hybrid_motif"/>
</dbReference>
<evidence type="ECO:0000259" key="8">
    <source>
        <dbReference type="PROSITE" id="PS50968"/>
    </source>
</evidence>
<dbReference type="Pfam" id="PF00289">
    <property type="entry name" value="Biotin_carb_N"/>
    <property type="match status" value="1"/>
</dbReference>
<dbReference type="RefSeq" id="WP_047763740.1">
    <property type="nucleotide sequence ID" value="NZ_LAQL01000005.1"/>
</dbReference>
<reference evidence="11 12" key="1">
    <citation type="submission" date="2015-03" db="EMBL/GenBank/DDBJ databases">
        <title>Genome Sequence of Kiloniella spongiae MEBiC09566, isolated from a marine sponge.</title>
        <authorList>
            <person name="Shao Z."/>
            <person name="Wang L."/>
            <person name="Li X."/>
        </authorList>
    </citation>
    <scope>NUCLEOTIDE SEQUENCE [LARGE SCALE GENOMIC DNA]</scope>
    <source>
        <strain evidence="11 12">MEBiC09566</strain>
    </source>
</reference>
<dbReference type="InterPro" id="IPR048429">
    <property type="entry name" value="MCC_alpha_BT"/>
</dbReference>
<dbReference type="PANTHER" id="PTHR18866">
    <property type="entry name" value="CARBOXYLASE:PYRUVATE/ACETYL-COA/PROPIONYL-COA CARBOXYLASE"/>
    <property type="match status" value="1"/>
</dbReference>
<evidence type="ECO:0000259" key="10">
    <source>
        <dbReference type="PROSITE" id="PS50979"/>
    </source>
</evidence>
<dbReference type="SMART" id="SM00878">
    <property type="entry name" value="Biotin_carb_C"/>
    <property type="match status" value="1"/>
</dbReference>
<proteinExistence type="predicted"/>
<keyword evidence="6" id="KW-0092">Biotin</keyword>
<dbReference type="SUPFAM" id="SSF52440">
    <property type="entry name" value="PreATP-grasp domain"/>
    <property type="match status" value="1"/>
</dbReference>
<dbReference type="FunFam" id="3.30.470.20:FF:000028">
    <property type="entry name" value="Methylcrotonoyl-CoA carboxylase subunit alpha, mitochondrial"/>
    <property type="match status" value="1"/>
</dbReference>
<keyword evidence="3 7" id="KW-0547">Nucleotide-binding</keyword>
<dbReference type="OrthoDB" id="9763189at2"/>
<feature type="domain" description="Biotin carboxylation" evidence="10">
    <location>
        <begin position="1"/>
        <end position="447"/>
    </location>
</feature>
<dbReference type="Proteomes" id="UP000035444">
    <property type="component" value="Unassembled WGS sequence"/>
</dbReference>
<dbReference type="SUPFAM" id="SSF56059">
    <property type="entry name" value="Glutathione synthetase ATP-binding domain-like"/>
    <property type="match status" value="1"/>
</dbReference>
<dbReference type="Gene3D" id="2.40.50.100">
    <property type="match status" value="1"/>
</dbReference>
<feature type="domain" description="ATP-grasp" evidence="9">
    <location>
        <begin position="120"/>
        <end position="317"/>
    </location>
</feature>
<dbReference type="GO" id="GO:0005524">
    <property type="term" value="F:ATP binding"/>
    <property type="evidence" value="ECO:0007669"/>
    <property type="project" value="UniProtKB-UniRule"/>
</dbReference>
<comment type="caution">
    <text evidence="11">The sequence shown here is derived from an EMBL/GenBank/DDBJ whole genome shotgun (WGS) entry which is preliminary data.</text>
</comment>
<evidence type="ECO:0000256" key="1">
    <source>
        <dbReference type="ARBA" id="ARBA00001953"/>
    </source>
</evidence>
<dbReference type="PROSITE" id="PS50968">
    <property type="entry name" value="BIOTINYL_LIPOYL"/>
    <property type="match status" value="1"/>
</dbReference>
<keyword evidence="4 7" id="KW-0067">ATP-binding</keyword>
<dbReference type="Pfam" id="PF00364">
    <property type="entry name" value="Biotin_lipoyl"/>
    <property type="match status" value="1"/>
</dbReference>
<evidence type="ECO:0000313" key="12">
    <source>
        <dbReference type="Proteomes" id="UP000035444"/>
    </source>
</evidence>
<sequence>MFNKILIANRGEIARRIIKTAHLMGVKTVAVYSDADRDAPFVQEADEAVHIGPPPPSESYLLADRILDVAKATGAQAVHPGYGFLSENASFADNCARNDIVFIGPPASSIIDMGDKSASKRLMREAGVPLSPGYEEKDQDTLHLVEQAKNIGYPVMIKASAGGGGKGMRIVHKAEQFEDALASCQRESKAAFGDDRVLIEKFIENPRHVEIQVFADNHGNTIHLFERDCSSQRRHQKVIEEAPAPGLSDQTRDAMHKAAIAAAEAVGYRGAGTVEFLLAPNGEFYFMEMNTRLQVEHPVTELITGLDLVEWQLRIAAGEHLPAKQNEISLSGHAFEARIYAEDPDNGFLPATGKLVRLIFPTASEHIRIDAGVEQGGVVSPHYDPMIAKLITWDETREKALERLCAALNDTHIVGLETNVSFLNRLANVPPFKAAQLDTGLIEREQESLFPKKSTASDLALILASLVELQGHTPNLPQSDPHSPWGSQDGWRLGGRAQKKLRFTENDQEHNVIATYHADGYSFLINEKEYNVSGQVQEDRVTVTVDGKITKASVICHELERHIFLDNHHYQIHLFDPLIAAENLEEDTGGLRAPMPGKIIKVFAFIGDKVSAGDPLMVLEAMKMEHTIVAPTEGTVKAFLGQVNDQVNEGDVLVELDSEE</sequence>
<evidence type="ECO:0000256" key="2">
    <source>
        <dbReference type="ARBA" id="ARBA00022598"/>
    </source>
</evidence>
<evidence type="ECO:0000256" key="4">
    <source>
        <dbReference type="ARBA" id="ARBA00022840"/>
    </source>
</evidence>
<dbReference type="Pfam" id="PF02786">
    <property type="entry name" value="CPSase_L_D2"/>
    <property type="match status" value="1"/>
</dbReference>
<dbReference type="InterPro" id="IPR016185">
    <property type="entry name" value="PreATP-grasp_dom_sf"/>
</dbReference>
<feature type="domain" description="Lipoyl-binding" evidence="8">
    <location>
        <begin position="582"/>
        <end position="657"/>
    </location>
</feature>
<dbReference type="FunFam" id="2.40.50.100:FF:000003">
    <property type="entry name" value="Acetyl-CoA carboxylase biotin carboxyl carrier protein"/>
    <property type="match status" value="1"/>
</dbReference>
<evidence type="ECO:0000256" key="5">
    <source>
        <dbReference type="ARBA" id="ARBA00022946"/>
    </source>
</evidence>
<organism evidence="11 12">
    <name type="scientific">Kiloniella spongiae</name>
    <dbReference type="NCBI Taxonomy" id="1489064"/>
    <lineage>
        <taxon>Bacteria</taxon>
        <taxon>Pseudomonadati</taxon>
        <taxon>Pseudomonadota</taxon>
        <taxon>Alphaproteobacteria</taxon>
        <taxon>Rhodospirillales</taxon>
        <taxon>Kiloniellaceae</taxon>
        <taxon>Kiloniella</taxon>
    </lineage>
</organism>
<dbReference type="GO" id="GO:0046872">
    <property type="term" value="F:metal ion binding"/>
    <property type="evidence" value="ECO:0007669"/>
    <property type="project" value="InterPro"/>
</dbReference>
<dbReference type="SMART" id="SM01209">
    <property type="entry name" value="GARS_A"/>
    <property type="match status" value="1"/>
</dbReference>
<dbReference type="PATRIC" id="fig|1489064.4.peg.2972"/>
<dbReference type="Pfam" id="PF02785">
    <property type="entry name" value="Biotin_carb_C"/>
    <property type="match status" value="1"/>
</dbReference>
<dbReference type="PROSITE" id="PS50975">
    <property type="entry name" value="ATP_GRASP"/>
    <property type="match status" value="1"/>
</dbReference>
<dbReference type="PANTHER" id="PTHR18866:SF33">
    <property type="entry name" value="METHYLCROTONOYL-COA CARBOXYLASE SUBUNIT ALPHA, MITOCHONDRIAL-RELATED"/>
    <property type="match status" value="1"/>
</dbReference>
<dbReference type="InterPro" id="IPR011761">
    <property type="entry name" value="ATP-grasp"/>
</dbReference>
<gene>
    <name evidence="11" type="ORF">WH96_08525</name>
</gene>
<dbReference type="InterPro" id="IPR011053">
    <property type="entry name" value="Single_hybrid_motif"/>
</dbReference>
<name>A0A0H2MG68_9PROT</name>
<protein>
    <submittedName>
        <fullName evidence="11">3-methylcrotonyl-CoA carboxylase</fullName>
    </submittedName>
</protein>
<accession>A0A0H2MG68</accession>
<dbReference type="EMBL" id="LAQL01000005">
    <property type="protein sequence ID" value="KLN61191.1"/>
    <property type="molecule type" value="Genomic_DNA"/>
</dbReference>
<dbReference type="AlphaFoldDB" id="A0A0H2MG68"/>
<dbReference type="PROSITE" id="PS00188">
    <property type="entry name" value="BIOTIN"/>
    <property type="match status" value="1"/>
</dbReference>
<dbReference type="FunFam" id="3.40.50.20:FF:000010">
    <property type="entry name" value="Propionyl-CoA carboxylase subunit alpha"/>
    <property type="match status" value="1"/>
</dbReference>
<dbReference type="Gene3D" id="3.30.470.20">
    <property type="entry name" value="ATP-grasp fold, B domain"/>
    <property type="match status" value="1"/>
</dbReference>
<evidence type="ECO:0000259" key="9">
    <source>
        <dbReference type="PROSITE" id="PS50975"/>
    </source>
</evidence>
<dbReference type="InterPro" id="IPR050856">
    <property type="entry name" value="Biotin_carboxylase_complex"/>
</dbReference>
<dbReference type="Pfam" id="PF21139">
    <property type="entry name" value="BT_MCC_alpha"/>
    <property type="match status" value="1"/>
</dbReference>
<dbReference type="InterPro" id="IPR005481">
    <property type="entry name" value="BC-like_N"/>
</dbReference>
<dbReference type="SUPFAM" id="SSF51246">
    <property type="entry name" value="Rudiment single hybrid motif"/>
    <property type="match status" value="1"/>
</dbReference>
<evidence type="ECO:0000256" key="7">
    <source>
        <dbReference type="PROSITE-ProRule" id="PRU00409"/>
    </source>
</evidence>
<comment type="cofactor">
    <cofactor evidence="1">
        <name>biotin</name>
        <dbReference type="ChEBI" id="CHEBI:57586"/>
    </cofactor>
</comment>
<dbReference type="InterPro" id="IPR005479">
    <property type="entry name" value="CPAse_ATP-bd"/>
</dbReference>
<dbReference type="InterPro" id="IPR005482">
    <property type="entry name" value="Biotin_COase_C"/>
</dbReference>
<dbReference type="InterPro" id="IPR000089">
    <property type="entry name" value="Biotin_lipoyl"/>
</dbReference>